<protein>
    <submittedName>
        <fullName evidence="2">Acyl-CoA dehydrogenase</fullName>
    </submittedName>
</protein>
<dbReference type="EMBL" id="MSCT01000009">
    <property type="protein sequence ID" value="OLF54690.1"/>
    <property type="molecule type" value="Genomic_DNA"/>
</dbReference>
<accession>A0A1Q8ESC2</accession>
<proteinExistence type="predicted"/>
<organism evidence="2 3">
    <name type="scientific">Pseudomonas chlororaphis</name>
    <dbReference type="NCBI Taxonomy" id="587753"/>
    <lineage>
        <taxon>Bacteria</taxon>
        <taxon>Pseudomonadati</taxon>
        <taxon>Pseudomonadota</taxon>
        <taxon>Gammaproteobacteria</taxon>
        <taxon>Pseudomonadales</taxon>
        <taxon>Pseudomonadaceae</taxon>
        <taxon>Pseudomonas</taxon>
    </lineage>
</organism>
<reference evidence="2 3" key="1">
    <citation type="submission" date="2016-12" db="EMBL/GenBank/DDBJ databases">
        <authorList>
            <person name="Song W.-J."/>
            <person name="Kurnit D.M."/>
        </authorList>
    </citation>
    <scope>NUCLEOTIDE SEQUENCE [LARGE SCALE GENOMIC DNA]</scope>
    <source>
        <strain evidence="2 3">PCL1601</strain>
    </source>
</reference>
<evidence type="ECO:0000256" key="1">
    <source>
        <dbReference type="SAM" id="MobiDB-lite"/>
    </source>
</evidence>
<evidence type="ECO:0000313" key="3">
    <source>
        <dbReference type="Proteomes" id="UP000185578"/>
    </source>
</evidence>
<gene>
    <name evidence="2" type="ORF">BTN82_11910</name>
</gene>
<sequence length="167" mass="18099">MNALTHPAQSTAAHSADEQGTDEHSPEKSSAEDLRRARELLQTTLAFVREQARPWPASGLARAVDDPYVISRFGDLLIRVEVAAALQERAHALRAGTHDIAEIGVARAEAAIASREALLAVSTAEFELTGQRSPLPAALGEPLRWTYQVIGNYRLNGVVPPRFRSAV</sequence>
<dbReference type="Gene3D" id="1.20.140.10">
    <property type="entry name" value="Butyryl-CoA Dehydrogenase, subunit A, domain 3"/>
    <property type="match status" value="1"/>
</dbReference>
<name>A0A1Q8ESC2_9PSED</name>
<evidence type="ECO:0000313" key="2">
    <source>
        <dbReference type="EMBL" id="OLF54690.1"/>
    </source>
</evidence>
<feature type="compositionally biased region" description="Basic and acidic residues" evidence="1">
    <location>
        <begin position="15"/>
        <end position="34"/>
    </location>
</feature>
<dbReference type="RefSeq" id="WP_075119311.1">
    <property type="nucleotide sequence ID" value="NZ_MSCT01000009.1"/>
</dbReference>
<dbReference type="Proteomes" id="UP000185578">
    <property type="component" value="Unassembled WGS sequence"/>
</dbReference>
<feature type="region of interest" description="Disordered" evidence="1">
    <location>
        <begin position="1"/>
        <end position="34"/>
    </location>
</feature>
<comment type="caution">
    <text evidence="2">The sequence shown here is derived from an EMBL/GenBank/DDBJ whole genome shotgun (WGS) entry which is preliminary data.</text>
</comment>
<dbReference type="AlphaFoldDB" id="A0A1Q8ESC2"/>